<comment type="caution">
    <text evidence="1">The sequence shown here is derived from an EMBL/GenBank/DDBJ whole genome shotgun (WGS) entry which is preliminary data.</text>
</comment>
<organism evidence="1 2">
    <name type="scientific">Pleurodeles waltl</name>
    <name type="common">Iberian ribbed newt</name>
    <dbReference type="NCBI Taxonomy" id="8319"/>
    <lineage>
        <taxon>Eukaryota</taxon>
        <taxon>Metazoa</taxon>
        <taxon>Chordata</taxon>
        <taxon>Craniata</taxon>
        <taxon>Vertebrata</taxon>
        <taxon>Euteleostomi</taxon>
        <taxon>Amphibia</taxon>
        <taxon>Batrachia</taxon>
        <taxon>Caudata</taxon>
        <taxon>Salamandroidea</taxon>
        <taxon>Salamandridae</taxon>
        <taxon>Pleurodelinae</taxon>
        <taxon>Pleurodeles</taxon>
    </lineage>
</organism>
<evidence type="ECO:0000313" key="2">
    <source>
        <dbReference type="Proteomes" id="UP001066276"/>
    </source>
</evidence>
<reference evidence="1" key="1">
    <citation type="journal article" date="2022" name="bioRxiv">
        <title>Sequencing and chromosome-scale assembly of the giantPleurodeles waltlgenome.</title>
        <authorList>
            <person name="Brown T."/>
            <person name="Elewa A."/>
            <person name="Iarovenko S."/>
            <person name="Subramanian E."/>
            <person name="Araus A.J."/>
            <person name="Petzold A."/>
            <person name="Susuki M."/>
            <person name="Suzuki K.-i.T."/>
            <person name="Hayashi T."/>
            <person name="Toyoda A."/>
            <person name="Oliveira C."/>
            <person name="Osipova E."/>
            <person name="Leigh N.D."/>
            <person name="Simon A."/>
            <person name="Yun M.H."/>
        </authorList>
    </citation>
    <scope>NUCLEOTIDE SEQUENCE</scope>
    <source>
        <strain evidence="1">20211129_DDA</strain>
        <tissue evidence="1">Liver</tissue>
    </source>
</reference>
<protein>
    <submittedName>
        <fullName evidence="1">Uncharacterized protein</fullName>
    </submittedName>
</protein>
<evidence type="ECO:0000313" key="1">
    <source>
        <dbReference type="EMBL" id="KAJ1163069.1"/>
    </source>
</evidence>
<dbReference type="Proteomes" id="UP001066276">
    <property type="component" value="Chromosome 4_2"/>
</dbReference>
<gene>
    <name evidence="1" type="ORF">NDU88_003532</name>
</gene>
<sequence>MERILRGITSVSHGLEAKETKIMDLTTEAKTIHAEISGYQAKVEPVGKNQLNTHIHTYRENNECSIDFALTLLVAAKATIMGQLIRDAALSNRQTEEHQKALEADIVHLTHAYMAHPSPITKRSLEKTRMYLNTLFTSKAESVLQRLKYRY</sequence>
<dbReference type="AlphaFoldDB" id="A0AAV7SG17"/>
<proteinExistence type="predicted"/>
<accession>A0AAV7SG17</accession>
<dbReference type="EMBL" id="JANPWB010000008">
    <property type="protein sequence ID" value="KAJ1163069.1"/>
    <property type="molecule type" value="Genomic_DNA"/>
</dbReference>
<keyword evidence="2" id="KW-1185">Reference proteome</keyword>
<name>A0AAV7SG17_PLEWA</name>